<accession>V6KCT1</accession>
<dbReference type="Proteomes" id="UP000017984">
    <property type="component" value="Chromosome"/>
</dbReference>
<evidence type="ECO:0000313" key="2">
    <source>
        <dbReference type="Proteomes" id="UP000017984"/>
    </source>
</evidence>
<dbReference type="OrthoDB" id="4321801at2"/>
<dbReference type="AlphaFoldDB" id="V6KCT1"/>
<name>V6KCT1_STRRC</name>
<evidence type="ECO:0000313" key="1">
    <source>
        <dbReference type="EMBL" id="EST29226.1"/>
    </source>
</evidence>
<proteinExistence type="predicted"/>
<organism evidence="1 2">
    <name type="scientific">Streptomyces roseochromogenus subsp. oscitans DS 12.976</name>
    <dbReference type="NCBI Taxonomy" id="1352936"/>
    <lineage>
        <taxon>Bacteria</taxon>
        <taxon>Bacillati</taxon>
        <taxon>Actinomycetota</taxon>
        <taxon>Actinomycetes</taxon>
        <taxon>Kitasatosporales</taxon>
        <taxon>Streptomycetaceae</taxon>
        <taxon>Streptomyces</taxon>
    </lineage>
</organism>
<dbReference type="PATRIC" id="fig|1352936.5.peg.4373"/>
<comment type="caution">
    <text evidence="1">The sequence shown here is derived from an EMBL/GenBank/DDBJ whole genome shotgun (WGS) entry which is preliminary data.</text>
</comment>
<dbReference type="HOGENOM" id="CLU_2496659_0_0_11"/>
<keyword evidence="2" id="KW-1185">Reference proteome</keyword>
<gene>
    <name evidence="1" type="ORF">M878_20865</name>
</gene>
<dbReference type="RefSeq" id="WP_023548228.1">
    <property type="nucleotide sequence ID" value="NZ_CM002285.1"/>
</dbReference>
<protein>
    <submittedName>
        <fullName evidence="1">Uncharacterized protein</fullName>
    </submittedName>
</protein>
<reference evidence="1 2" key="1">
    <citation type="journal article" date="2014" name="Genome Announc.">
        <title>Draft Genome Sequence of Streptomyces roseochromogenes subsp. oscitans DS 12.976, Producer of the Aminocoumarin Antibiotic Clorobiocin.</title>
        <authorList>
            <person name="Ruckert C."/>
            <person name="Kalinowski J."/>
            <person name="Heide L."/>
            <person name="Apel A.K."/>
        </authorList>
    </citation>
    <scope>NUCLEOTIDE SEQUENCE [LARGE SCALE GENOMIC DNA]</scope>
    <source>
        <strain evidence="1 2">DS 12.976</strain>
    </source>
</reference>
<dbReference type="EMBL" id="AWQX01000181">
    <property type="protein sequence ID" value="EST29226.1"/>
    <property type="molecule type" value="Genomic_DNA"/>
</dbReference>
<sequence>MPAPLSSAALAKRLLDESDLGEGYTRTPQPPAQHDDMTVIGCPALEKRGSEVAVGCSLDFPHEAKSCARPTSIFRNTAAEPARHNR</sequence>